<proteinExistence type="predicted"/>
<reference evidence="1 2" key="1">
    <citation type="submission" date="2021-06" db="EMBL/GenBank/DDBJ databases">
        <title>Actinomycetes sequencing.</title>
        <authorList>
            <person name="Shan Q."/>
        </authorList>
    </citation>
    <scope>NUCLEOTIDE SEQUENCE [LARGE SCALE GENOMIC DNA]</scope>
    <source>
        <strain evidence="1 2">NEAU-G5</strain>
    </source>
</reference>
<keyword evidence="2" id="KW-1185">Reference proteome</keyword>
<dbReference type="EMBL" id="JAHKNI010000010">
    <property type="protein sequence ID" value="MBU3065412.1"/>
    <property type="molecule type" value="Genomic_DNA"/>
</dbReference>
<gene>
    <name evidence="1" type="ORF">KO481_28275</name>
</gene>
<protein>
    <submittedName>
        <fullName evidence="1">Uncharacterized protein</fullName>
    </submittedName>
</protein>
<comment type="caution">
    <text evidence="1">The sequence shown here is derived from an EMBL/GenBank/DDBJ whole genome shotgun (WGS) entry which is preliminary data.</text>
</comment>
<evidence type="ECO:0000313" key="1">
    <source>
        <dbReference type="EMBL" id="MBU3065412.1"/>
    </source>
</evidence>
<sequence length="51" mass="5049">MPQAFQASVPGARAFPGANTPITAADVDVLRGDDVEAGAGGGFLYSPLGSQ</sequence>
<evidence type="ECO:0000313" key="2">
    <source>
        <dbReference type="Proteomes" id="UP000733379"/>
    </source>
</evidence>
<organism evidence="1 2">
    <name type="scientific">Nocardia albiluteola</name>
    <dbReference type="NCBI Taxonomy" id="2842303"/>
    <lineage>
        <taxon>Bacteria</taxon>
        <taxon>Bacillati</taxon>
        <taxon>Actinomycetota</taxon>
        <taxon>Actinomycetes</taxon>
        <taxon>Mycobacteriales</taxon>
        <taxon>Nocardiaceae</taxon>
        <taxon>Nocardia</taxon>
    </lineage>
</organism>
<accession>A0ABS6B537</accession>
<name>A0ABS6B537_9NOCA</name>
<dbReference type="RefSeq" id="WP_215921537.1">
    <property type="nucleotide sequence ID" value="NZ_JAHKNI010000010.1"/>
</dbReference>
<dbReference type="Proteomes" id="UP000733379">
    <property type="component" value="Unassembled WGS sequence"/>
</dbReference>